<feature type="compositionally biased region" description="Basic and acidic residues" evidence="1">
    <location>
        <begin position="33"/>
        <end position="44"/>
    </location>
</feature>
<feature type="region of interest" description="Disordered" evidence="1">
    <location>
        <begin position="1665"/>
        <end position="1689"/>
    </location>
</feature>
<comment type="caution">
    <text evidence="2">The sequence shown here is derived from an EMBL/GenBank/DDBJ whole genome shotgun (WGS) entry which is preliminary data.</text>
</comment>
<gene>
    <name evidence="2" type="ORF">MDCFG202_LOCUS143045</name>
</gene>
<reference evidence="2" key="1">
    <citation type="submission" date="2021-03" db="EMBL/GenBank/DDBJ databases">
        <authorList>
            <person name="Alouane T."/>
            <person name="Langin T."/>
            <person name="Bonhomme L."/>
        </authorList>
    </citation>
    <scope>NUCLEOTIDE SEQUENCE</scope>
    <source>
        <strain evidence="2">MDC_Fg202</strain>
    </source>
</reference>
<accession>A0A9N8NI39</accession>
<sequence length="1747" mass="198427">MSTSKTEYSLRERCKDVWEEMRRDWNGVMENPQHYDLEQRKNDTDSQMNDGMTDSSQSSDGIVNDGISDTEPTEPSDINISVLDYHVYIGRLRDSLIQNAADDVKHWNMMDKDLGRILQCSVPSWQEAHPQLLDHTVSILERLPKSSLPLSRSLWSTLCDNNSDYKNQHESTATPDSTLTSYLSLWQSCNVTTMIDTNTVRLALLTAYLEQKTHRGVADAATVYSNTMSDLLDEITALEQASDDISSNRRHRYQVARGFLWTAWQRWIQVSTYYLFGTRLLRRCNPEDWYPALPPEYDELELGAVGNSLKVEDQTEKACNYMCRHSYDLVRLSAPGSLDLRTLVLRYNDQFGNKRARCHQSGADWLHCDVAAAFCKRCVTSTPEDQSAHDQACSNKQCQRIMWDRNSYLSTEAPRAVDLSLSDSNSTKCLRYRKAVGQTLAISHVWGHGQGGRPEDGFNECLHNRYSAIALNLGCDSYWIDAACIPSDEHLRSEAIKTINPTFRESKVTLICDRDVMDIDIGSQSLSKEQCERLISVLLLSDWNIRAWTLLEGIRGNRAIHVLCKNNNPVPLKDFLVVLYERGSIDLCGVLLGSPHLLPMGQEISTVELEKAGTMLSRRFPSRPGDEMIIWSLLCGDDTAENRLEHFWKGRLRVPIKSGFLMSTSDRVKGIRGLSWAPSSPFARPMELNVSSPDPAIYASYDGNGTIAVKLLDEKVSDCNTALHLRGDWCVYIVQPSDLEDLSAVPNSCWERAKQLLSSREYKRVIFVRPVFRRAHVVAGDEIPFIGPWNLNEGEGPPVAVCAAKDDRDTFDMYRLETELVHTNELWGEEWEWKGIYKEAPRNSIGGDKFQKRTLRIYNIMSSPSSSSFTREQIWEEWKNCGIQPEERRDTTSSFVCHDIREIDIDGQWFKERDAPQKTGNDRPSSKPRVVLFPGQQTHDAANRAQSYFRRSLFRRTASIYSYRDLDDAFSMLVSTQILVPRSKMEEERIVDRAFDLLSRLPDTPIPLLNHPVLPEDQSKHGWLKIGGDSYVWEDLEVVHTTSAIVIRMALSIAATWDRSPKTNVRGKELHMFRKFLDFTSELIDSTTYESEKPSFKSPGQQWRWFVLKAYLWSTWQRCVAFHYWRILQDHLAIGFDYSDLSELALRPNLDSSLVSEKQTVLKSEYMCSLAYQILLRSRSTALLDLRQFHARFNDLFGSKPGRCNNRKSCDGESPARCRRMQGAMIVDQSQHDLLCSNPTNCNRILWNEESYRQVTGGRAVSIAACSDVSQVTLLYEGASPQTLTISHVWSHGQGGRPESGLNACLHARYSVIARKFGCSSYWIDAAYMHDLRMEAIMNINSVFSESRVFLLCDRDLMEIDVSVLEGAEHLSRKAICLRESILCTLLACDWNVRAWTLLEALRGRKNIHILCKSGDHNTEISLREVLQVVSTYGSINIGILFLMNYHLLPAPRSLDWLRTHTDGSSAVAMERIRRQQRRKVFKVSHDARLIALQIEKGFVTISEAATLLSQRHASRPGDDVIIWSLLVGDDPFKHALQLWRSGRAGIDILATHQTVFTGFLLSSVPRLRSPGPSWAPNQPGVSRSAIGEQTRYPPYDGNLSRVGTIEIEQEMYFSAVWGTSKIIFHQGSAVSYDIRPQDTVVNLHPTVSDSLIGYKEGMLLQPLQEDEAEPEETNGDAELEPKDKDETTGSGEVVLAALYKGPSKGPLFAICGRKHYGDEPWSWLGVIDWGRNDILPYFTAETVVLR</sequence>
<evidence type="ECO:0000256" key="1">
    <source>
        <dbReference type="SAM" id="MobiDB-lite"/>
    </source>
</evidence>
<dbReference type="PANTHER" id="PTHR39596:SF4">
    <property type="entry name" value="HET DOMAIN PROTEIN (AFU_ORTHOLOGUE AFUA_3G03140)-RELATED"/>
    <property type="match status" value="1"/>
</dbReference>
<evidence type="ECO:0000313" key="3">
    <source>
        <dbReference type="Proteomes" id="UP000746612"/>
    </source>
</evidence>
<dbReference type="Proteomes" id="UP000746612">
    <property type="component" value="Unassembled WGS sequence"/>
</dbReference>
<feature type="compositionally biased region" description="Acidic residues" evidence="1">
    <location>
        <begin position="1665"/>
        <end position="1679"/>
    </location>
</feature>
<proteinExistence type="predicted"/>
<feature type="compositionally biased region" description="Polar residues" evidence="1">
    <location>
        <begin position="45"/>
        <end position="61"/>
    </location>
</feature>
<dbReference type="EMBL" id="CAJPIJ010000104">
    <property type="protein sequence ID" value="CAG1977180.1"/>
    <property type="molecule type" value="Genomic_DNA"/>
</dbReference>
<name>A0A9N8NI39_GIBZA</name>
<feature type="compositionally biased region" description="Basic and acidic residues" evidence="1">
    <location>
        <begin position="911"/>
        <end position="925"/>
    </location>
</feature>
<feature type="region of interest" description="Disordered" evidence="1">
    <location>
        <begin position="29"/>
        <end position="75"/>
    </location>
</feature>
<dbReference type="PANTHER" id="PTHR39596">
    <property type="match status" value="1"/>
</dbReference>
<organism evidence="2 3">
    <name type="scientific">Gibberella zeae</name>
    <name type="common">Wheat head blight fungus</name>
    <name type="synonym">Fusarium graminearum</name>
    <dbReference type="NCBI Taxonomy" id="5518"/>
    <lineage>
        <taxon>Eukaryota</taxon>
        <taxon>Fungi</taxon>
        <taxon>Dikarya</taxon>
        <taxon>Ascomycota</taxon>
        <taxon>Pezizomycotina</taxon>
        <taxon>Sordariomycetes</taxon>
        <taxon>Hypocreomycetidae</taxon>
        <taxon>Hypocreales</taxon>
        <taxon>Nectriaceae</taxon>
        <taxon>Fusarium</taxon>
    </lineage>
</organism>
<evidence type="ECO:0008006" key="4">
    <source>
        <dbReference type="Google" id="ProtNLM"/>
    </source>
</evidence>
<feature type="region of interest" description="Disordered" evidence="1">
    <location>
        <begin position="911"/>
        <end position="936"/>
    </location>
</feature>
<protein>
    <recommendedName>
        <fullName evidence="4">Heterokaryon incompatibility domain-containing protein</fullName>
    </recommendedName>
</protein>
<evidence type="ECO:0000313" key="2">
    <source>
        <dbReference type="EMBL" id="CAG1977180.1"/>
    </source>
</evidence>